<dbReference type="AlphaFoldDB" id="A0A0F9AD89"/>
<evidence type="ECO:0008006" key="2">
    <source>
        <dbReference type="Google" id="ProtNLM"/>
    </source>
</evidence>
<gene>
    <name evidence="1" type="ORF">LCGC14_2584910</name>
</gene>
<organism evidence="1">
    <name type="scientific">marine sediment metagenome</name>
    <dbReference type="NCBI Taxonomy" id="412755"/>
    <lineage>
        <taxon>unclassified sequences</taxon>
        <taxon>metagenomes</taxon>
        <taxon>ecological metagenomes</taxon>
    </lineage>
</organism>
<proteinExistence type="predicted"/>
<name>A0A0F9AD89_9ZZZZ</name>
<reference evidence="1" key="1">
    <citation type="journal article" date="2015" name="Nature">
        <title>Complex archaea that bridge the gap between prokaryotes and eukaryotes.</title>
        <authorList>
            <person name="Spang A."/>
            <person name="Saw J.H."/>
            <person name="Jorgensen S.L."/>
            <person name="Zaremba-Niedzwiedzka K."/>
            <person name="Martijn J."/>
            <person name="Lind A.E."/>
            <person name="van Eijk R."/>
            <person name="Schleper C."/>
            <person name="Guy L."/>
            <person name="Ettema T.J."/>
        </authorList>
    </citation>
    <scope>NUCLEOTIDE SEQUENCE</scope>
</reference>
<accession>A0A0F9AD89</accession>
<sequence length="310" mass="33611">MSLEYLEDIIEVDTGLLVKAVLRESAGKQLSGLINKGLSPQDQEVTVETLTNDIKISIGIDPLQARRASHRLTRNKFVVPVYSAEIQHTHDDYQRINKTKNPVSALVADVAVEINDIEDVAILTATDITIGDNEGIMQSGNFTDATNEIDMGTFPEGMVTLAGLFTQLVSGMKGEVRKTPVIFVITPLVESTAAAVFNTNSDKSILQGWLEQIVARGGPGSGILVAERLACTVTFAQGEMVVTNGVESSTGFAALMIQSAKVMTTHGSPYDQRPRPYNKADGYYNKVVERWINLVHNKDGIIFEAGVTVT</sequence>
<protein>
    <recommendedName>
        <fullName evidence="2">Phage major capsid protein</fullName>
    </recommendedName>
</protein>
<evidence type="ECO:0000313" key="1">
    <source>
        <dbReference type="EMBL" id="KKL07549.1"/>
    </source>
</evidence>
<dbReference type="EMBL" id="LAZR01043247">
    <property type="protein sequence ID" value="KKL07549.1"/>
    <property type="molecule type" value="Genomic_DNA"/>
</dbReference>
<comment type="caution">
    <text evidence="1">The sequence shown here is derived from an EMBL/GenBank/DDBJ whole genome shotgun (WGS) entry which is preliminary data.</text>
</comment>